<dbReference type="OrthoDB" id="391295at2759"/>
<feature type="transmembrane region" description="Helical" evidence="2">
    <location>
        <begin position="173"/>
        <end position="190"/>
    </location>
</feature>
<dbReference type="AlphaFoldDB" id="V7PKV7"/>
<feature type="transmembrane region" description="Helical" evidence="2">
    <location>
        <begin position="121"/>
        <end position="143"/>
    </location>
</feature>
<keyword evidence="4" id="KW-1185">Reference proteome</keyword>
<feature type="compositionally biased region" description="Acidic residues" evidence="1">
    <location>
        <begin position="85"/>
        <end position="103"/>
    </location>
</feature>
<name>V7PKV7_PLAYE</name>
<dbReference type="EMBL" id="KI635763">
    <property type="protein sequence ID" value="ETB60074.1"/>
    <property type="molecule type" value="Genomic_DNA"/>
</dbReference>
<keyword evidence="2" id="KW-0812">Transmembrane</keyword>
<protein>
    <submittedName>
        <fullName evidence="3">Uncharacterized protein</fullName>
    </submittedName>
</protein>
<feature type="transmembrane region" description="Helical" evidence="2">
    <location>
        <begin position="6"/>
        <end position="23"/>
    </location>
</feature>
<sequence length="228" mass="27260">MYYLKLFLKLFALIFLSYDFIVLKNEAIIEKGNFFRKSYDALFVQRDILPSYINQDNQISIYFYTKIYFEEEHQIYNSDNNSDTNSDDNSDDDSDTNSDDDSDSSDRRKYVLFLMSIRPALIYKLLCYFILMIYILISLVVIFPRHMESLIPVFIVNDEKFKNIFENMRKKKLAVFAIMFLSYNVIYGLLCNTNIIHIYQNGRLIYNDYYVDNLFIKSLENNLINIKK</sequence>
<organism evidence="3 4">
    <name type="scientific">Plasmodium yoelii 17X</name>
    <dbReference type="NCBI Taxonomy" id="1323249"/>
    <lineage>
        <taxon>Eukaryota</taxon>
        <taxon>Sar</taxon>
        <taxon>Alveolata</taxon>
        <taxon>Apicomplexa</taxon>
        <taxon>Aconoidasida</taxon>
        <taxon>Haemosporida</taxon>
        <taxon>Plasmodiidae</taxon>
        <taxon>Plasmodium</taxon>
        <taxon>Plasmodium (Vinckeia)</taxon>
    </lineage>
</organism>
<evidence type="ECO:0000256" key="1">
    <source>
        <dbReference type="SAM" id="MobiDB-lite"/>
    </source>
</evidence>
<feature type="region of interest" description="Disordered" evidence="1">
    <location>
        <begin position="79"/>
        <end position="105"/>
    </location>
</feature>
<dbReference type="Proteomes" id="UP000018538">
    <property type="component" value="Unassembled WGS sequence"/>
</dbReference>
<evidence type="ECO:0000256" key="2">
    <source>
        <dbReference type="SAM" id="Phobius"/>
    </source>
</evidence>
<keyword evidence="2" id="KW-0472">Membrane</keyword>
<evidence type="ECO:0000313" key="4">
    <source>
        <dbReference type="Proteomes" id="UP000018538"/>
    </source>
</evidence>
<accession>V7PKV7</accession>
<gene>
    <name evidence="3" type="ORF">YYC_02448</name>
</gene>
<keyword evidence="2" id="KW-1133">Transmembrane helix</keyword>
<proteinExistence type="predicted"/>
<reference evidence="3 4" key="1">
    <citation type="submission" date="2013-11" db="EMBL/GenBank/DDBJ databases">
        <title>The Genome Sequence of Plasmodium yoelii 17X.</title>
        <authorList>
            <consortium name="The Broad Institute Genomics Platform"/>
            <consortium name="The Broad Institute Genome Sequencing Center for Infectious Disease"/>
            <person name="Neafsey D."/>
            <person name="Adams J."/>
            <person name="Walker B."/>
            <person name="Young S.K."/>
            <person name="Zeng Q."/>
            <person name="Gargeya S."/>
            <person name="Fitzgerald M."/>
            <person name="Haas B."/>
            <person name="Abouelleil A."/>
            <person name="Alvarado L."/>
            <person name="Chapman S.B."/>
            <person name="Gainer-Dewar J."/>
            <person name="Goldberg J."/>
            <person name="Griggs A."/>
            <person name="Gujja S."/>
            <person name="Hansen M."/>
            <person name="Howarth C."/>
            <person name="Imamovic A."/>
            <person name="Ireland A."/>
            <person name="Larimer J."/>
            <person name="McCowan C."/>
            <person name="Murphy C."/>
            <person name="Pearson M."/>
            <person name="Poon T.W."/>
            <person name="Priest M."/>
            <person name="Roberts A."/>
            <person name="Saif S."/>
            <person name="Shea T."/>
            <person name="Sykes S."/>
            <person name="Wortman J."/>
            <person name="Nusbaum C."/>
            <person name="Birren B."/>
        </authorList>
    </citation>
    <scope>NUCLEOTIDE SEQUENCE [LARGE SCALE GENOMIC DNA]</scope>
    <source>
        <strain evidence="3 4">17X</strain>
    </source>
</reference>
<evidence type="ECO:0000313" key="3">
    <source>
        <dbReference type="EMBL" id="ETB60074.1"/>
    </source>
</evidence>